<feature type="signal peptide" evidence="1">
    <location>
        <begin position="1"/>
        <end position="20"/>
    </location>
</feature>
<name>A0A1H7K1Q2_9GAMM</name>
<sequence>MFSRLLLAASLIFSPLLAQAADYPWNTLREGFAARNQLLLVGYQEGDREAYNLAVERVNRTPAGLPAEAQAAWQKMKELTLTVDPEAGYLELYTVIDFDAALQAYRSALGNADMAPDSLAPAQRLQRWQAQLELLTGQYIARATSASGDGYRTALSDSLPPLNQFTEEMDAELKAISQALAGDASMQGKLKSVAQQWAYVKKPIGDLNARSVVFVVTRVVDKIQRDLSQ</sequence>
<dbReference type="AlphaFoldDB" id="A0A1H7K1Q2"/>
<evidence type="ECO:0000256" key="1">
    <source>
        <dbReference type="SAM" id="SignalP"/>
    </source>
</evidence>
<dbReference type="Proteomes" id="UP000185766">
    <property type="component" value="Unassembled WGS sequence"/>
</dbReference>
<proteinExistence type="predicted"/>
<gene>
    <name evidence="2" type="ORF">SAMN05216214_105122</name>
</gene>
<accession>A0A1H7K1Q2</accession>
<feature type="chain" id="PRO_5010234817" evidence="1">
    <location>
        <begin position="21"/>
        <end position="229"/>
    </location>
</feature>
<evidence type="ECO:0000313" key="3">
    <source>
        <dbReference type="Proteomes" id="UP000185766"/>
    </source>
</evidence>
<protein>
    <submittedName>
        <fullName evidence="2">Uncharacterized protein</fullName>
    </submittedName>
</protein>
<dbReference type="RefSeq" id="WP_074866404.1">
    <property type="nucleotide sequence ID" value="NZ_FOAS01000005.1"/>
</dbReference>
<evidence type="ECO:0000313" key="2">
    <source>
        <dbReference type="EMBL" id="SEK80748.1"/>
    </source>
</evidence>
<dbReference type="EMBL" id="FOAS01000005">
    <property type="protein sequence ID" value="SEK80748.1"/>
    <property type="molecule type" value="Genomic_DNA"/>
</dbReference>
<reference evidence="2 3" key="1">
    <citation type="submission" date="2016-10" db="EMBL/GenBank/DDBJ databases">
        <authorList>
            <person name="de Groot N.N."/>
        </authorList>
    </citation>
    <scope>NUCLEOTIDE SEQUENCE [LARGE SCALE GENOMIC DNA]</scope>
    <source>
        <strain evidence="2 3">JCM 19513</strain>
    </source>
</reference>
<organism evidence="2 3">
    <name type="scientific">Atopomonas hussainii</name>
    <dbReference type="NCBI Taxonomy" id="1429083"/>
    <lineage>
        <taxon>Bacteria</taxon>
        <taxon>Pseudomonadati</taxon>
        <taxon>Pseudomonadota</taxon>
        <taxon>Gammaproteobacteria</taxon>
        <taxon>Pseudomonadales</taxon>
        <taxon>Pseudomonadaceae</taxon>
        <taxon>Atopomonas</taxon>
    </lineage>
</organism>
<keyword evidence="3" id="KW-1185">Reference proteome</keyword>
<keyword evidence="1" id="KW-0732">Signal</keyword>